<dbReference type="Proteomes" id="UP001638015">
    <property type="component" value="Unassembled WGS sequence"/>
</dbReference>
<keyword evidence="2" id="KW-1185">Reference proteome</keyword>
<accession>A0ABW9MWB6</accession>
<name>A0ABW9MWB6_9FIRM</name>
<gene>
    <name evidence="1" type="ORF">ACCQ40_04895</name>
</gene>
<protein>
    <recommendedName>
        <fullName evidence="3">Phage protein</fullName>
    </recommendedName>
</protein>
<reference evidence="1 2" key="1">
    <citation type="journal article" date="2025" name="Anaerobe">
        <title>Description of Anaerococcus kampingiae sp. nov., Anaerococcus groningensis sp. nov., Anaerococcus martiniensis sp. nov., and Anaerococcus cruorum sp. nov., isolated from human clinical specimens.</title>
        <authorList>
            <person name="Boiten K.E."/>
            <person name="Meijer J."/>
            <person name="van Wezel E.M."/>
            <person name="Veloo A.C.M."/>
        </authorList>
    </citation>
    <scope>NUCLEOTIDE SEQUENCE [LARGE SCALE GENOMIC DNA]</scope>
    <source>
        <strain evidence="1 2">ENR1039</strain>
    </source>
</reference>
<sequence length="145" mass="16760">MAFRRKSRKAVKLEFLGANDEKLVYEVEYSPSLGDRLTKIGKDLENSDNSEEEQKKYLIKAYDEMLGQGAMKEIQKVIFENDELLISDLIDIGFYIITEVEKKNKEIDEEYKLDTVIAQDKQAVQNGLTIEQIQRLINGQNQLPN</sequence>
<organism evidence="1 2">
    <name type="scientific">Anaerococcus cruorum</name>
    <dbReference type="NCBI Taxonomy" id="3115617"/>
    <lineage>
        <taxon>Bacteria</taxon>
        <taxon>Bacillati</taxon>
        <taxon>Bacillota</taxon>
        <taxon>Tissierellia</taxon>
        <taxon>Tissierellales</taxon>
        <taxon>Peptoniphilaceae</taxon>
        <taxon>Anaerococcus</taxon>
    </lineage>
</organism>
<evidence type="ECO:0008006" key="3">
    <source>
        <dbReference type="Google" id="ProtNLM"/>
    </source>
</evidence>
<dbReference type="EMBL" id="JBGMEH010000006">
    <property type="protein sequence ID" value="MFO3716123.1"/>
    <property type="molecule type" value="Genomic_DNA"/>
</dbReference>
<evidence type="ECO:0000313" key="2">
    <source>
        <dbReference type="Proteomes" id="UP001638015"/>
    </source>
</evidence>
<dbReference type="RefSeq" id="WP_410032858.1">
    <property type="nucleotide sequence ID" value="NZ_JBGMEH010000006.1"/>
</dbReference>
<evidence type="ECO:0000313" key="1">
    <source>
        <dbReference type="EMBL" id="MFO3716123.1"/>
    </source>
</evidence>
<proteinExistence type="predicted"/>
<comment type="caution">
    <text evidence="1">The sequence shown here is derived from an EMBL/GenBank/DDBJ whole genome shotgun (WGS) entry which is preliminary data.</text>
</comment>